<dbReference type="RefSeq" id="WP_072616470.1">
    <property type="nucleotide sequence ID" value="NZ_JAERHR010000011.1"/>
</dbReference>
<evidence type="ECO:0000259" key="1">
    <source>
        <dbReference type="Pfam" id="PF00534"/>
    </source>
</evidence>
<sequence>MTTRTPILFVHYGDNWIRGSETTLIHLLATLDTQQFEPIVWSNCQPLLDHFAQCGITTYQDPFSVLGVIGANKFNPLNTMKLVARAITLIQRHHVSLIHVNSGAPCQWMSIAARLCHCPLLLQLHGDYPLRERFLMGFHLADNIVCVSNAISQAMQSEGLTLPQLSVVHNGVCLPSSSLETSLKTQLSIPRQAFTFITIGSLIARKGVDRLLKALYLLKKNGEKAHLVIIGDGPERITLKHLSETLGLSEQVHWLGEKANAAIWLKSDADAFVSGAYQEAFGLVIAEAMMAELPVIAPRTGGIPEFVSHNRNGLLYHNSGVFSLVQAMQTLMLNPVLSHKLKQAAYVDAHENLTIQCNTQTLQAHYLALMKRDQPAPQWRAMLRPLLYFFRRKELLS</sequence>
<dbReference type="PANTHER" id="PTHR45947:SF3">
    <property type="entry name" value="SULFOQUINOVOSYL TRANSFERASE SQD2"/>
    <property type="match status" value="1"/>
</dbReference>
<evidence type="ECO:0000313" key="3">
    <source>
        <dbReference type="EMBL" id="POB42765.1"/>
    </source>
</evidence>
<feature type="domain" description="Glycosyltransferase subfamily 4-like N-terminal" evidence="2">
    <location>
        <begin position="18"/>
        <end position="172"/>
    </location>
</feature>
<organism evidence="3 4">
    <name type="scientific">Vibrio vulnificus</name>
    <dbReference type="NCBI Taxonomy" id="672"/>
    <lineage>
        <taxon>Bacteria</taxon>
        <taxon>Pseudomonadati</taxon>
        <taxon>Pseudomonadota</taxon>
        <taxon>Gammaproteobacteria</taxon>
        <taxon>Vibrionales</taxon>
        <taxon>Vibrionaceae</taxon>
        <taxon>Vibrio</taxon>
    </lineage>
</organism>
<reference evidence="3 4" key="1">
    <citation type="journal article" date="2018" name="Front. Microbiol.">
        <title>Phylogeny of Vibrio vulnificus from the Analysis of the Core-Genome: Implications for Intra-Species Taxonomy.</title>
        <authorList>
            <person name="Roig F.J."/>
            <person name="Gonzalez-Candelas F."/>
            <person name="Sanjuan E."/>
            <person name="Fouz B."/>
            <person name="Feil E.J."/>
            <person name="Llorens C."/>
            <person name="Baker-Austin C."/>
            <person name="Oliver J.D."/>
            <person name="Danin-Poleg Y."/>
            <person name="Gibas C.J."/>
            <person name="Kashi Y."/>
            <person name="Gulig P.A."/>
            <person name="Morrison S.S."/>
            <person name="Amaro C."/>
        </authorList>
    </citation>
    <scope>NUCLEOTIDE SEQUENCE [LARGE SCALE GENOMIC DNA]</scope>
    <source>
        <strain evidence="3 4">CECT4608</strain>
    </source>
</reference>
<feature type="domain" description="Glycosyl transferase family 1" evidence="1">
    <location>
        <begin position="184"/>
        <end position="346"/>
    </location>
</feature>
<accession>A0A2S3QX71</accession>
<dbReference type="Pfam" id="PF13439">
    <property type="entry name" value="Glyco_transf_4"/>
    <property type="match status" value="1"/>
</dbReference>
<proteinExistence type="predicted"/>
<dbReference type="InterPro" id="IPR050194">
    <property type="entry name" value="Glycosyltransferase_grp1"/>
</dbReference>
<dbReference type="CDD" id="cd03811">
    <property type="entry name" value="GT4_GT28_WabH-like"/>
    <property type="match status" value="1"/>
</dbReference>
<dbReference type="InterPro" id="IPR028098">
    <property type="entry name" value="Glyco_trans_4-like_N"/>
</dbReference>
<keyword evidence="3" id="KW-0808">Transferase</keyword>
<protein>
    <submittedName>
        <fullName evidence="3">Glycosyltransferase family 1 protein</fullName>
    </submittedName>
</protein>
<evidence type="ECO:0000259" key="2">
    <source>
        <dbReference type="Pfam" id="PF13439"/>
    </source>
</evidence>
<name>A0A2S3QX71_VIBVL</name>
<comment type="caution">
    <text evidence="3">The sequence shown here is derived from an EMBL/GenBank/DDBJ whole genome shotgun (WGS) entry which is preliminary data.</text>
</comment>
<dbReference type="Pfam" id="PF00534">
    <property type="entry name" value="Glycos_transf_1"/>
    <property type="match status" value="1"/>
</dbReference>
<gene>
    <name evidence="3" type="ORF">CRN52_21730</name>
</gene>
<evidence type="ECO:0000313" key="4">
    <source>
        <dbReference type="Proteomes" id="UP000237466"/>
    </source>
</evidence>
<dbReference type="InterPro" id="IPR001296">
    <property type="entry name" value="Glyco_trans_1"/>
</dbReference>
<dbReference type="GO" id="GO:0016757">
    <property type="term" value="F:glycosyltransferase activity"/>
    <property type="evidence" value="ECO:0007669"/>
    <property type="project" value="InterPro"/>
</dbReference>
<dbReference type="EMBL" id="PDGH01000142">
    <property type="protein sequence ID" value="POB42765.1"/>
    <property type="molecule type" value="Genomic_DNA"/>
</dbReference>
<dbReference type="Proteomes" id="UP000237466">
    <property type="component" value="Unassembled WGS sequence"/>
</dbReference>
<dbReference type="SUPFAM" id="SSF53756">
    <property type="entry name" value="UDP-Glycosyltransferase/glycogen phosphorylase"/>
    <property type="match status" value="1"/>
</dbReference>
<dbReference type="PANTHER" id="PTHR45947">
    <property type="entry name" value="SULFOQUINOVOSYL TRANSFERASE SQD2"/>
    <property type="match status" value="1"/>
</dbReference>
<dbReference type="Gene3D" id="3.40.50.2000">
    <property type="entry name" value="Glycogen Phosphorylase B"/>
    <property type="match status" value="2"/>
</dbReference>
<dbReference type="AlphaFoldDB" id="A0A2S3QX71"/>